<dbReference type="InterPro" id="IPR053226">
    <property type="entry name" value="Pyrrolopyrazine_biosynth_F"/>
</dbReference>
<dbReference type="AlphaFoldDB" id="A0A9P4MZB4"/>
<evidence type="ECO:0000313" key="2">
    <source>
        <dbReference type="Proteomes" id="UP000800093"/>
    </source>
</evidence>
<dbReference type="Gene3D" id="3.40.50.300">
    <property type="entry name" value="P-loop containing nucleotide triphosphate hydrolases"/>
    <property type="match status" value="1"/>
</dbReference>
<dbReference type="PANTHER" id="PTHR48419:SF1">
    <property type="entry name" value="SULFOTRANSFERASE DOMAIN-CONTAINING PROTEIN"/>
    <property type="match status" value="1"/>
</dbReference>
<sequence>MSAKPIFVATHPRACSTAFERVFMTRRDTLQCFHEPFGDAYYFGPERLAERYENDEKARIDSGYADSTYKTIFDSIVKQNTGGKRALIKDMAQYWIPPNEQPATIAPSLVSYKRGVGTNSIAVSNGPTPTKSGPPYPYGTKGKPNNPTVVPADLLKEFHFTFLIRNPKSSIPSYYRCTIPPLDEVTGFYNFRPDEAGYNELRRLFDYLRAEGQVGPRLATRDFPQSNGANGATGFNGVNGVNGANGVNGVNGASQGVEICVIDADDLLDNPSGIIEAFCKSTGIKYEPEMLKWDTEEDQRIAKEAFEKWNGFHNDAIDSTELKARIHKTPKSDEQLFAEWTEKYGEEGAIAIRDSVAENMADYEYLKQFTIKIPLAN</sequence>
<evidence type="ECO:0008006" key="3">
    <source>
        <dbReference type="Google" id="ProtNLM"/>
    </source>
</evidence>
<dbReference type="EMBL" id="ML986712">
    <property type="protein sequence ID" value="KAF2259348.1"/>
    <property type="molecule type" value="Genomic_DNA"/>
</dbReference>
<dbReference type="OrthoDB" id="2405944at2759"/>
<protein>
    <recommendedName>
        <fullName evidence="3">P-loop containing nucleoside triphosphate hydrolase protein</fullName>
    </recommendedName>
</protein>
<accession>A0A9P4MZB4</accession>
<dbReference type="SUPFAM" id="SSF52540">
    <property type="entry name" value="P-loop containing nucleoside triphosphate hydrolases"/>
    <property type="match status" value="1"/>
</dbReference>
<name>A0A9P4MZB4_9PLEO</name>
<gene>
    <name evidence="1" type="ORF">CC78DRAFT_72644</name>
</gene>
<dbReference type="InterPro" id="IPR027417">
    <property type="entry name" value="P-loop_NTPase"/>
</dbReference>
<evidence type="ECO:0000313" key="1">
    <source>
        <dbReference type="EMBL" id="KAF2259348.1"/>
    </source>
</evidence>
<comment type="caution">
    <text evidence="1">The sequence shown here is derived from an EMBL/GenBank/DDBJ whole genome shotgun (WGS) entry which is preliminary data.</text>
</comment>
<dbReference type="Proteomes" id="UP000800093">
    <property type="component" value="Unassembled WGS sequence"/>
</dbReference>
<proteinExistence type="predicted"/>
<dbReference type="PANTHER" id="PTHR48419">
    <property type="entry name" value="SULFOTRANSFERASE DOMAIN-CONTAINING PROTEIN"/>
    <property type="match status" value="1"/>
</dbReference>
<keyword evidence="2" id="KW-1185">Reference proteome</keyword>
<organism evidence="1 2">
    <name type="scientific">Lojkania enalia</name>
    <dbReference type="NCBI Taxonomy" id="147567"/>
    <lineage>
        <taxon>Eukaryota</taxon>
        <taxon>Fungi</taxon>
        <taxon>Dikarya</taxon>
        <taxon>Ascomycota</taxon>
        <taxon>Pezizomycotina</taxon>
        <taxon>Dothideomycetes</taxon>
        <taxon>Pleosporomycetidae</taxon>
        <taxon>Pleosporales</taxon>
        <taxon>Pleosporales incertae sedis</taxon>
        <taxon>Lojkania</taxon>
    </lineage>
</organism>
<reference evidence="2" key="1">
    <citation type="journal article" date="2020" name="Stud. Mycol.">
        <title>101 Dothideomycetes genomes: A test case for predicting lifestyles and emergence of pathogens.</title>
        <authorList>
            <person name="Haridas S."/>
            <person name="Albert R."/>
            <person name="Binder M."/>
            <person name="Bloem J."/>
            <person name="LaButti K."/>
            <person name="Salamov A."/>
            <person name="Andreopoulos B."/>
            <person name="Baker S."/>
            <person name="Barry K."/>
            <person name="Bills G."/>
            <person name="Bluhm B."/>
            <person name="Cannon C."/>
            <person name="Castanera R."/>
            <person name="Culley D."/>
            <person name="Daum C."/>
            <person name="Ezra D."/>
            <person name="Gonzalez J."/>
            <person name="Henrissat B."/>
            <person name="Kuo A."/>
            <person name="Liang C."/>
            <person name="Lipzen A."/>
            <person name="Lutzoni F."/>
            <person name="Magnuson J."/>
            <person name="Mondo S."/>
            <person name="Nolan M."/>
            <person name="Ohm R."/>
            <person name="Pangilinan J."/>
            <person name="Park H.-J."/>
            <person name="Ramirez L."/>
            <person name="Alfaro M."/>
            <person name="Sun H."/>
            <person name="Tritt A."/>
            <person name="Yoshinaga Y."/>
            <person name="Zwiers L.-H."/>
            <person name="Turgeon B."/>
            <person name="Goodwin S."/>
            <person name="Spatafora J."/>
            <person name="Crous P."/>
            <person name="Grigoriev I."/>
        </authorList>
    </citation>
    <scope>NUCLEOTIDE SEQUENCE [LARGE SCALE GENOMIC DNA]</scope>
    <source>
        <strain evidence="2">CBS 304.66</strain>
    </source>
</reference>